<accession>A0A0C9VEZ4</accession>
<evidence type="ECO:0000313" key="3">
    <source>
        <dbReference type="Proteomes" id="UP000053820"/>
    </source>
</evidence>
<dbReference type="AlphaFoldDB" id="A0A0C9VEZ4"/>
<evidence type="ECO:0000313" key="2">
    <source>
        <dbReference type="EMBL" id="KIJ64109.1"/>
    </source>
</evidence>
<organism evidence="2 3">
    <name type="scientific">Hydnomerulius pinastri MD-312</name>
    <dbReference type="NCBI Taxonomy" id="994086"/>
    <lineage>
        <taxon>Eukaryota</taxon>
        <taxon>Fungi</taxon>
        <taxon>Dikarya</taxon>
        <taxon>Basidiomycota</taxon>
        <taxon>Agaricomycotina</taxon>
        <taxon>Agaricomycetes</taxon>
        <taxon>Agaricomycetidae</taxon>
        <taxon>Boletales</taxon>
        <taxon>Boletales incertae sedis</taxon>
        <taxon>Leucogyrophana</taxon>
    </lineage>
</organism>
<gene>
    <name evidence="2" type="ORF">HYDPIDRAFT_168178</name>
</gene>
<dbReference type="EMBL" id="KN839848">
    <property type="protein sequence ID" value="KIJ64109.1"/>
    <property type="molecule type" value="Genomic_DNA"/>
</dbReference>
<name>A0A0C9VEZ4_9AGAM</name>
<sequence length="237" mass="26340">MSSDNESQVPSPTESESPPSTPLGSPDFPTISLPGIASPKGKQQAPKQVERTRILKVKSPSLLRSHSKPYSRCKSSKPTPSAVKTALQLLRSHCSCEIDETKIADIMSGGLAGISQETFRHAVLAKEASREIKRHLLLATAWEIEETKRYEKFLELLHEERRHDLDSATDEFHFFESLAAERSLPSYHQERKELLTTYDREMKALSLVDKELDGMQSLTAQRGKGRAIAGTLGEPSS</sequence>
<feature type="compositionally biased region" description="Basic residues" evidence="1">
    <location>
        <begin position="65"/>
        <end position="75"/>
    </location>
</feature>
<keyword evidence="3" id="KW-1185">Reference proteome</keyword>
<feature type="region of interest" description="Disordered" evidence="1">
    <location>
        <begin position="1"/>
        <end position="79"/>
    </location>
</feature>
<proteinExistence type="predicted"/>
<dbReference type="OrthoDB" id="2678837at2759"/>
<reference evidence="2 3" key="1">
    <citation type="submission" date="2014-04" db="EMBL/GenBank/DDBJ databases">
        <title>Evolutionary Origins and Diversification of the Mycorrhizal Mutualists.</title>
        <authorList>
            <consortium name="DOE Joint Genome Institute"/>
            <consortium name="Mycorrhizal Genomics Consortium"/>
            <person name="Kohler A."/>
            <person name="Kuo A."/>
            <person name="Nagy L.G."/>
            <person name="Floudas D."/>
            <person name="Copeland A."/>
            <person name="Barry K.W."/>
            <person name="Cichocki N."/>
            <person name="Veneault-Fourrey C."/>
            <person name="LaButti K."/>
            <person name="Lindquist E.A."/>
            <person name="Lipzen A."/>
            <person name="Lundell T."/>
            <person name="Morin E."/>
            <person name="Murat C."/>
            <person name="Riley R."/>
            <person name="Ohm R."/>
            <person name="Sun H."/>
            <person name="Tunlid A."/>
            <person name="Henrissat B."/>
            <person name="Grigoriev I.V."/>
            <person name="Hibbett D.S."/>
            <person name="Martin F."/>
        </authorList>
    </citation>
    <scope>NUCLEOTIDE SEQUENCE [LARGE SCALE GENOMIC DNA]</scope>
    <source>
        <strain evidence="2 3">MD-312</strain>
    </source>
</reference>
<evidence type="ECO:0000256" key="1">
    <source>
        <dbReference type="SAM" id="MobiDB-lite"/>
    </source>
</evidence>
<protein>
    <submittedName>
        <fullName evidence="2">Uncharacterized protein</fullName>
    </submittedName>
</protein>
<dbReference type="Proteomes" id="UP000053820">
    <property type="component" value="Unassembled WGS sequence"/>
</dbReference>
<dbReference type="HOGENOM" id="CLU_1200168_0_0_1"/>